<proteinExistence type="predicted"/>
<evidence type="ECO:0000313" key="2">
    <source>
        <dbReference type="EMBL" id="CAI9270898.1"/>
    </source>
</evidence>
<name>A0AA35W020_LACSI</name>
<dbReference type="EMBL" id="OX465078">
    <property type="protein sequence ID" value="CAI9270898.1"/>
    <property type="molecule type" value="Genomic_DNA"/>
</dbReference>
<reference evidence="2" key="1">
    <citation type="submission" date="2023-04" db="EMBL/GenBank/DDBJ databases">
        <authorList>
            <person name="Vijverberg K."/>
            <person name="Xiong W."/>
            <person name="Schranz E."/>
        </authorList>
    </citation>
    <scope>NUCLEOTIDE SEQUENCE</scope>
</reference>
<evidence type="ECO:0000256" key="1">
    <source>
        <dbReference type="SAM" id="MobiDB-lite"/>
    </source>
</evidence>
<protein>
    <submittedName>
        <fullName evidence="2">Uncharacterized protein</fullName>
    </submittedName>
</protein>
<feature type="region of interest" description="Disordered" evidence="1">
    <location>
        <begin position="1"/>
        <end position="32"/>
    </location>
</feature>
<evidence type="ECO:0000313" key="3">
    <source>
        <dbReference type="Proteomes" id="UP001177003"/>
    </source>
</evidence>
<keyword evidence="3" id="KW-1185">Reference proteome</keyword>
<dbReference type="AlphaFoldDB" id="A0AA35W020"/>
<accession>A0AA35W020</accession>
<sequence>MEAFNRIYENRDEEPLLREGPHKKWDMDTESTELEGSRLKDIEWEDLEEDEDNGNGKKQRVEVCLNLVFLHLITRSINTEKDTRE</sequence>
<gene>
    <name evidence="2" type="ORF">LSALG_LOCUS11188</name>
</gene>
<dbReference type="Proteomes" id="UP001177003">
    <property type="component" value="Chromosome 2"/>
</dbReference>
<feature type="compositionally biased region" description="Basic and acidic residues" evidence="1">
    <location>
        <begin position="8"/>
        <end position="27"/>
    </location>
</feature>
<organism evidence="2 3">
    <name type="scientific">Lactuca saligna</name>
    <name type="common">Willowleaf lettuce</name>
    <dbReference type="NCBI Taxonomy" id="75948"/>
    <lineage>
        <taxon>Eukaryota</taxon>
        <taxon>Viridiplantae</taxon>
        <taxon>Streptophyta</taxon>
        <taxon>Embryophyta</taxon>
        <taxon>Tracheophyta</taxon>
        <taxon>Spermatophyta</taxon>
        <taxon>Magnoliopsida</taxon>
        <taxon>eudicotyledons</taxon>
        <taxon>Gunneridae</taxon>
        <taxon>Pentapetalae</taxon>
        <taxon>asterids</taxon>
        <taxon>campanulids</taxon>
        <taxon>Asterales</taxon>
        <taxon>Asteraceae</taxon>
        <taxon>Cichorioideae</taxon>
        <taxon>Cichorieae</taxon>
        <taxon>Lactucinae</taxon>
        <taxon>Lactuca</taxon>
    </lineage>
</organism>